<proteinExistence type="predicted"/>
<sequence>MCSCFHLPHIHHHHTNSPFPFPNAKTPVDPELHGYVLEKQEWLEADTWHVWRVKNSSSDAGYLSKIGVDPRANRLCVFDANNKYDQFPANSKLSLRDLMMGIWSKKHGKQPVELRSVLIQSIVGANVQALRDDVYSLMKKGSTTDTLVITCDGHTNEEKKAFKMLEEKNPHGNGVKKMVNEYEGFNGKKIKEFVLEQPPYHSLQMNIVIG</sequence>
<protein>
    <submittedName>
        <fullName evidence="1">Uncharacterized protein</fullName>
    </submittedName>
</protein>
<evidence type="ECO:0000313" key="1">
    <source>
        <dbReference type="EMBL" id="KAL2786664.1"/>
    </source>
</evidence>
<accession>A0ABR4FTT9</accession>
<evidence type="ECO:0000313" key="2">
    <source>
        <dbReference type="Proteomes" id="UP001610563"/>
    </source>
</evidence>
<dbReference type="Proteomes" id="UP001610563">
    <property type="component" value="Unassembled WGS sequence"/>
</dbReference>
<comment type="caution">
    <text evidence="1">The sequence shown here is derived from an EMBL/GenBank/DDBJ whole genome shotgun (WGS) entry which is preliminary data.</text>
</comment>
<keyword evidence="2" id="KW-1185">Reference proteome</keyword>
<name>A0ABR4FTT9_9EURO</name>
<reference evidence="1 2" key="1">
    <citation type="submission" date="2024-07" db="EMBL/GenBank/DDBJ databases">
        <title>Section-level genome sequencing and comparative genomics of Aspergillus sections Usti and Cavernicolus.</title>
        <authorList>
            <consortium name="Lawrence Berkeley National Laboratory"/>
            <person name="Nybo J.L."/>
            <person name="Vesth T.C."/>
            <person name="Theobald S."/>
            <person name="Frisvad J.C."/>
            <person name="Larsen T.O."/>
            <person name="Kjaerboelling I."/>
            <person name="Rothschild-Mancinelli K."/>
            <person name="Lyhne E.K."/>
            <person name="Kogle M.E."/>
            <person name="Barry K."/>
            <person name="Clum A."/>
            <person name="Na H."/>
            <person name="Ledsgaard L."/>
            <person name="Lin J."/>
            <person name="Lipzen A."/>
            <person name="Kuo A."/>
            <person name="Riley R."/>
            <person name="Mondo S."/>
            <person name="Labutti K."/>
            <person name="Haridas S."/>
            <person name="Pangalinan J."/>
            <person name="Salamov A.A."/>
            <person name="Simmons B.A."/>
            <person name="Magnuson J.K."/>
            <person name="Chen J."/>
            <person name="Drula E."/>
            <person name="Henrissat B."/>
            <person name="Wiebenga A."/>
            <person name="Lubbers R.J."/>
            <person name="Gomes A.C."/>
            <person name="Makela M.R."/>
            <person name="Stajich J."/>
            <person name="Grigoriev I.V."/>
            <person name="Mortensen U.H."/>
            <person name="De Vries R.P."/>
            <person name="Baker S.E."/>
            <person name="Andersen M.R."/>
        </authorList>
    </citation>
    <scope>NUCLEOTIDE SEQUENCE [LARGE SCALE GENOMIC DNA]</scope>
    <source>
        <strain evidence="1 2">CBS 209.92</strain>
    </source>
</reference>
<organism evidence="1 2">
    <name type="scientific">Aspergillus keveii</name>
    <dbReference type="NCBI Taxonomy" id="714993"/>
    <lineage>
        <taxon>Eukaryota</taxon>
        <taxon>Fungi</taxon>
        <taxon>Dikarya</taxon>
        <taxon>Ascomycota</taxon>
        <taxon>Pezizomycotina</taxon>
        <taxon>Eurotiomycetes</taxon>
        <taxon>Eurotiomycetidae</taxon>
        <taxon>Eurotiales</taxon>
        <taxon>Aspergillaceae</taxon>
        <taxon>Aspergillus</taxon>
        <taxon>Aspergillus subgen. Nidulantes</taxon>
    </lineage>
</organism>
<gene>
    <name evidence="1" type="ORF">BJX66DRAFT_341983</name>
</gene>
<dbReference type="EMBL" id="JBFTWV010000113">
    <property type="protein sequence ID" value="KAL2786664.1"/>
    <property type="molecule type" value="Genomic_DNA"/>
</dbReference>